<name>A0ABR7JM16_9FIRM</name>
<gene>
    <name evidence="3" type="ORF">H8923_04230</name>
</gene>
<evidence type="ECO:0000256" key="1">
    <source>
        <dbReference type="PIRNR" id="PIRNR018579"/>
    </source>
</evidence>
<accession>A0ABR7JM16</accession>
<organism evidence="3 4">
    <name type="scientific">Romboutsia faecis</name>
    <dbReference type="NCBI Taxonomy" id="2764597"/>
    <lineage>
        <taxon>Bacteria</taxon>
        <taxon>Bacillati</taxon>
        <taxon>Bacillota</taxon>
        <taxon>Clostridia</taxon>
        <taxon>Peptostreptococcales</taxon>
        <taxon>Peptostreptococcaceae</taxon>
        <taxon>Romboutsia</taxon>
    </lineage>
</organism>
<keyword evidence="1 2" id="KW-0472">Membrane</keyword>
<feature type="transmembrane region" description="Helical" evidence="2">
    <location>
        <begin position="26"/>
        <end position="44"/>
    </location>
</feature>
<evidence type="ECO:0000313" key="3">
    <source>
        <dbReference type="EMBL" id="MBC5995957.1"/>
    </source>
</evidence>
<keyword evidence="2" id="KW-1133">Transmembrane helix</keyword>
<comment type="similarity">
    <text evidence="1">Belongs to the sbp family.</text>
</comment>
<keyword evidence="4" id="KW-1185">Reference proteome</keyword>
<dbReference type="PIRSF" id="PIRSF018579">
    <property type="entry name" value="Sbp"/>
    <property type="match status" value="1"/>
</dbReference>
<feature type="transmembrane region" description="Helical" evidence="2">
    <location>
        <begin position="81"/>
        <end position="99"/>
    </location>
</feature>
<comment type="subcellular location">
    <subcellularLocation>
        <location evidence="1">Cell membrane</location>
        <topology evidence="1">Multi-pass membrane protein</topology>
    </subcellularLocation>
</comment>
<comment type="caution">
    <text evidence="3">The sequence shown here is derived from an EMBL/GenBank/DDBJ whole genome shotgun (WGS) entry which is preliminary data.</text>
</comment>
<feature type="transmembrane region" description="Helical" evidence="2">
    <location>
        <begin position="56"/>
        <end position="75"/>
    </location>
</feature>
<dbReference type="Proteomes" id="UP000609849">
    <property type="component" value="Unassembled WGS sequence"/>
</dbReference>
<keyword evidence="1 2" id="KW-0812">Transmembrane</keyword>
<evidence type="ECO:0000313" key="4">
    <source>
        <dbReference type="Proteomes" id="UP000609849"/>
    </source>
</evidence>
<dbReference type="Pfam" id="PF06947">
    <property type="entry name" value="DUF1290"/>
    <property type="match status" value="1"/>
</dbReference>
<protein>
    <submittedName>
        <fullName evidence="3">Small basic family protein</fullName>
    </submittedName>
</protein>
<dbReference type="RefSeq" id="WP_147540617.1">
    <property type="nucleotide sequence ID" value="NZ_JACRWE010000002.1"/>
</dbReference>
<dbReference type="InterPro" id="IPR009709">
    <property type="entry name" value="DUF1290"/>
</dbReference>
<evidence type="ECO:0000256" key="2">
    <source>
        <dbReference type="SAM" id="Phobius"/>
    </source>
</evidence>
<sequence>MLWILGGLALGVVIGYYIPFTYPMDYSLYMSVAILATLDSIFGAVKSTFEGKYDNIIFVTGFIGNSLLAIFLTYIGDKLGIPIYYVAILVFGSRLFDNLSMIRRHIILRLSNKKRGN</sequence>
<dbReference type="EMBL" id="JACRWE010000002">
    <property type="protein sequence ID" value="MBC5995957.1"/>
    <property type="molecule type" value="Genomic_DNA"/>
</dbReference>
<keyword evidence="1" id="KW-1003">Cell membrane</keyword>
<reference evidence="3 4" key="1">
    <citation type="submission" date="2020-08" db="EMBL/GenBank/DDBJ databases">
        <authorList>
            <person name="Liu C."/>
            <person name="Sun Q."/>
        </authorList>
    </citation>
    <scope>NUCLEOTIDE SEQUENCE [LARGE SCALE GENOMIC DNA]</scope>
    <source>
        <strain evidence="3 4">NSJ-18</strain>
    </source>
</reference>
<proteinExistence type="inferred from homology"/>